<proteinExistence type="predicted"/>
<protein>
    <submittedName>
        <fullName evidence="1">Uncharacterized protein</fullName>
    </submittedName>
</protein>
<organism evidence="1 2">
    <name type="scientific">Pararhizobium capsulatum DSM 1112</name>
    <dbReference type="NCBI Taxonomy" id="1121113"/>
    <lineage>
        <taxon>Bacteria</taxon>
        <taxon>Pseudomonadati</taxon>
        <taxon>Pseudomonadota</taxon>
        <taxon>Alphaproteobacteria</taxon>
        <taxon>Hyphomicrobiales</taxon>
        <taxon>Rhizobiaceae</taxon>
        <taxon>Rhizobium/Agrobacterium group</taxon>
        <taxon>Pararhizobium</taxon>
    </lineage>
</organism>
<comment type="caution">
    <text evidence="1">The sequence shown here is derived from an EMBL/GenBank/DDBJ whole genome shotgun (WGS) entry which is preliminary data.</text>
</comment>
<evidence type="ECO:0000313" key="1">
    <source>
        <dbReference type="EMBL" id="MDQ0323614.1"/>
    </source>
</evidence>
<dbReference type="Proteomes" id="UP001230207">
    <property type="component" value="Unassembled WGS sequence"/>
</dbReference>
<accession>A0ABU0BZE6</accession>
<dbReference type="EMBL" id="JAUSVF010000003">
    <property type="protein sequence ID" value="MDQ0323614.1"/>
    <property type="molecule type" value="Genomic_DNA"/>
</dbReference>
<keyword evidence="2" id="KW-1185">Reference proteome</keyword>
<gene>
    <name evidence="1" type="ORF">QO002_005820</name>
</gene>
<sequence>MSSTLEATGRERLLGKCRRRRPCLCAQRRHHPPITIKPGWFCPEFAHQWKVGYSSRSRCNMLVEPEEIGRRKADGSPAVPADATPWQMLYRRTVTQLSDGAVIEGAPEFSKLAEKLPRHNH</sequence>
<evidence type="ECO:0000313" key="2">
    <source>
        <dbReference type="Proteomes" id="UP001230207"/>
    </source>
</evidence>
<reference evidence="1 2" key="1">
    <citation type="submission" date="2023-07" db="EMBL/GenBank/DDBJ databases">
        <title>Genomic Encyclopedia of Type Strains, Phase IV (KMG-IV): sequencing the most valuable type-strain genomes for metagenomic binning, comparative biology and taxonomic classification.</title>
        <authorList>
            <person name="Goeker M."/>
        </authorList>
    </citation>
    <scope>NUCLEOTIDE SEQUENCE [LARGE SCALE GENOMIC DNA]</scope>
    <source>
        <strain evidence="1 2">DSM 1112</strain>
    </source>
</reference>
<name>A0ABU0BZE6_9HYPH</name>